<dbReference type="InterPro" id="IPR026341">
    <property type="entry name" value="T9SS_type_B"/>
</dbReference>
<evidence type="ECO:0000313" key="1">
    <source>
        <dbReference type="EMBL" id="KGE85574.1"/>
    </source>
</evidence>
<protein>
    <recommendedName>
        <fullName evidence="3">PKD domain-containing protein</fullName>
    </recommendedName>
</protein>
<keyword evidence="2" id="KW-1185">Reference proteome</keyword>
<proteinExistence type="predicted"/>
<sequence length="2235" mass="236208">MNFQIILPNFHILMKKRLLSLALFFFFGGVLALQAQNVAYTMYFEQPENPPCLDEEICIDVTVQNFSNIATTDFNILWDSTAFEFVQVTGFNLPGLSAANFTETSAGSLNMMWEVEDCSTINDGEGVTLDDCDNTCRPVIFQLCLRAIGTYGSSTTVTVGPNRYTTKDNSNCVNTQTFVEPAFVSTCVRPFIIDIGSGQGNEGDLVCIDFSVTGLDSLSSFQFPVVWDSTLATFESVIIPQNLPNFGPGNIGNPESAMGVQEGSITVSWGAPPPANLLSLADSTLIFQLCLRLKPGSCSRDIDVSIADVQPGQPFFRPEATNDFMNGFSNIQVGQNPGIIEVGTCNPEGVQVVANCGAPVTVNDQICVAVEAGSNFQNVTDLGFLMQWNTSILEYTGVQGFNLPGLNATGFNELNTQNGILGFEWDGSAQTRNEGDVIFEVCFDVIGLGGNSPFQFINNNADVGQISNGPNIGINPTNCEVTVNQPPGIVMELTGGLEGQPGDTLCFDFTVTNFTDVEDMRFSIVWEPENLEYLIGVGPQNVNLPNGAAALNALGFGNGQILFDNWNPPSPVTLADGTSIFTLCFQIPDDENLAGTCDLVQIASDPLVAEVITSSSNNEDVGLTGIGGDYCILSPDGFWLVGGQVEGDLRDTVCVPFQVGQFEDITGASFCINWAPGSLNFTEFIDPGLIPNLNFDLDAEPVGAACIDFMSAEPLFAVDSAIIFEMCFELLGPADTCYSIAVNEIPNPTVTTANGPGSLLDLPAELCINDKLFLDTTIITAVSCPGVCDGEVQLVVSGGVPPYTFSWETAPPQFGNTARFLCAGDVVVTILDNSGLSLTDTITVPVGGADLFVDVGPDRIANCGDCSTANFISAMATQVSENPNVVYEWTASQGGQICGATDSRFLLAIGPGVFTFEVRDDSSGCFITDTLELLAPALPLVEFEQADPGQIDCNNPSIMLSVVEEDNVDYSWTGPNSFTADTREIMASDSGTYVITTSFIDSGCSATDSITIDIDTTPPFILASPGTDSVFVGCNDAANLNGFVAEDIADYTARWLDDTGMEVASGETFSTTTPGTYFFEVINNQNGCAALDSTVVSAEAELPMVMIDQDAAINCNGDEVQLNAVVTNANPNAVLADWSSPDGGQLAPGTEDLLTPTVTVPGTFNLTITDEATGCTATDMVTVVYDTIPPAAVAAVDGLISCDSETALLDGSASGQGPNVTYNWRSLSLGDVSDNITEPVGAPGLYVLTVRDTLSGCVATDTVLVVQDTMPPLVTLTPAQNLNCNRDTVTFAASVDLDPGTFTIDWGNSISIIEGDTIARVTEPGVYTITVTNDITGCETVLTREVDDLDDAPEIVLAEDVLSLDCNNLQVMLDATGSTVSDSTVTVQYQWSAIEGSLISPLNGQTVQTDEPGIYVLTLTNVVSNCAVTDTVVVEDNQDTPTAVVVENQILLDCLNPIDTLDGTGSDTGNNLIYIWQVIDQGTVVDTLAIGPDALTAQVTNEGIYRLRILNSESGCSAGSSPVQVTVEGETPTIVFGEPTDIGVIDYDCNVPDTINVEISLANPELFEETDLVYEWSPGVFFDGDVTTVGILAPGTYNLMVTDTTTGCVGENDLIVNDIREFPDIEFADESPSLTCTASTIALDASGSTFQPDTTVYSWMDIDGMELGTDPTLEVTTPGQYQFMVTNTINGCSTVDTLTVSEDTNPPAVQLEVPEDFTCITENVLLSAAPTGDANDFTTVWSVDNGGTIVPNDGTLTANVDAPGTYQLTLTSNMNGCDSTVIFEVAADTTAPEGEIAMPDFLGCPGQTVTLDASLYGNNGEFDIEWTSMAGNITPATGSFLVDVDAAGTYFLSVTDPTNGCEAMDTVAVELDPETPIAVGAAPDNILGCGDTLTLDGTGSSEGMIYDYEWVAVGGMGLPPVPVTNLTATVDAVGDYLFIVTNTNTGCSDTSEVVSILPDDSLPDALAQVDSVSCDGNAFISANLPDGVTGQWTLNSGIGTLQSDSLSATVVTGLGKELVELTWSLSQDGCPDFSSSTITVEPQLAPDAANDIMTVDQGSNQAQAVLLANDILTGVPGVTFEFTSEPTLGDVTDQGDGDVTYTLTTNLFGPAQDAFGYVICNADCPTLCDSASVEVSIQRDSMEIETPNGITPNGDGLNDALIFDQLILNPDEYPNNELIVFNRWGDIVFQAQPYGNDWQGENMDGTNLPDGTYYFILRLDIGGGEIIKGDVTILR</sequence>
<dbReference type="InterPro" id="IPR025667">
    <property type="entry name" value="SprB_repeat"/>
</dbReference>
<dbReference type="EMBL" id="JPOS01000084">
    <property type="protein sequence ID" value="KGE85574.1"/>
    <property type="molecule type" value="Genomic_DNA"/>
</dbReference>
<reference evidence="1 2" key="1">
    <citation type="journal article" date="2014" name="Int. J. Syst. Evol. Microbiol.">
        <title>Phaeodactylibacter xiamenensis gen. nov., sp. nov., a member of the family Saprospiraceae isolated from the marine alga Phaeodactylum tricornutum.</title>
        <authorList>
            <person name="Chen Z.Jr."/>
            <person name="Lei X."/>
            <person name="Lai Q."/>
            <person name="Li Y."/>
            <person name="Zhang B."/>
            <person name="Zhang J."/>
            <person name="Zhang H."/>
            <person name="Yang L."/>
            <person name="Zheng W."/>
            <person name="Tian Y."/>
            <person name="Yu Z."/>
            <person name="Xu H.Jr."/>
            <person name="Zheng T."/>
        </authorList>
    </citation>
    <scope>NUCLEOTIDE SEQUENCE [LARGE SCALE GENOMIC DNA]</scope>
    <source>
        <strain evidence="1 2">KD52</strain>
    </source>
</reference>
<dbReference type="Pfam" id="PF13573">
    <property type="entry name" value="SprB"/>
    <property type="match status" value="1"/>
</dbReference>
<dbReference type="InterPro" id="IPR008965">
    <property type="entry name" value="CBM2/CBM3_carb-bd_dom_sf"/>
</dbReference>
<name>A0A098RZK2_9BACT</name>
<dbReference type="Gene3D" id="2.60.40.680">
    <property type="match status" value="5"/>
</dbReference>
<comment type="caution">
    <text evidence="1">The sequence shown here is derived from an EMBL/GenBank/DDBJ whole genome shotgun (WGS) entry which is preliminary data.</text>
</comment>
<dbReference type="CDD" id="cd00146">
    <property type="entry name" value="PKD"/>
    <property type="match status" value="1"/>
</dbReference>
<dbReference type="NCBIfam" id="TIGR04131">
    <property type="entry name" value="Bac_Flav_CTERM"/>
    <property type="match status" value="1"/>
</dbReference>
<accession>A0A098RZK2</accession>
<evidence type="ECO:0008006" key="3">
    <source>
        <dbReference type="Google" id="ProtNLM"/>
    </source>
</evidence>
<dbReference type="STRING" id="1524460.IX84_26055"/>
<dbReference type="SUPFAM" id="SSF49384">
    <property type="entry name" value="Carbohydrate-binding domain"/>
    <property type="match status" value="1"/>
</dbReference>
<dbReference type="GO" id="GO:0030246">
    <property type="term" value="F:carbohydrate binding"/>
    <property type="evidence" value="ECO:0007669"/>
    <property type="project" value="InterPro"/>
</dbReference>
<evidence type="ECO:0000313" key="2">
    <source>
        <dbReference type="Proteomes" id="UP000029736"/>
    </source>
</evidence>
<dbReference type="Proteomes" id="UP000029736">
    <property type="component" value="Unassembled WGS sequence"/>
</dbReference>
<gene>
    <name evidence="1" type="ORF">IX84_26055</name>
</gene>
<organism evidence="1 2">
    <name type="scientific">Phaeodactylibacter xiamenensis</name>
    <dbReference type="NCBI Taxonomy" id="1524460"/>
    <lineage>
        <taxon>Bacteria</taxon>
        <taxon>Pseudomonadati</taxon>
        <taxon>Bacteroidota</taxon>
        <taxon>Saprospiria</taxon>
        <taxon>Saprospirales</taxon>
        <taxon>Haliscomenobacteraceae</taxon>
        <taxon>Phaeodactylibacter</taxon>
    </lineage>
</organism>
<dbReference type="Pfam" id="PF13585">
    <property type="entry name" value="CHU_C"/>
    <property type="match status" value="1"/>
</dbReference>